<dbReference type="InterPro" id="IPR045886">
    <property type="entry name" value="ThiF/MoeB/HesA"/>
</dbReference>
<dbReference type="GO" id="GO:0019948">
    <property type="term" value="F:SUMO activating enzyme activity"/>
    <property type="evidence" value="ECO:0007669"/>
    <property type="project" value="TreeGrafter"/>
</dbReference>
<dbReference type="PANTHER" id="PTHR10953:SF162">
    <property type="entry name" value="SUMO-ACTIVATING ENZYME SUBUNIT 1"/>
    <property type="match status" value="1"/>
</dbReference>
<dbReference type="Pfam" id="PF00899">
    <property type="entry name" value="ThiF"/>
    <property type="match status" value="1"/>
</dbReference>
<protein>
    <recommendedName>
        <fullName evidence="1">THIF-type NAD/FAD binding fold domain-containing protein</fullName>
    </recommendedName>
</protein>
<dbReference type="Proteomes" id="UP000290189">
    <property type="component" value="Unassembled WGS sequence"/>
</dbReference>
<name>A0A3P3YDC8_PLABS</name>
<dbReference type="GO" id="GO:0031510">
    <property type="term" value="C:SUMO activating enzyme complex"/>
    <property type="evidence" value="ECO:0007669"/>
    <property type="project" value="TreeGrafter"/>
</dbReference>
<dbReference type="EMBL" id="OVEO01000009">
    <property type="protein sequence ID" value="SPQ98186.1"/>
    <property type="molecule type" value="Genomic_DNA"/>
</dbReference>
<feature type="domain" description="THIF-type NAD/FAD binding fold" evidence="1">
    <location>
        <begin position="171"/>
        <end position="483"/>
    </location>
</feature>
<gene>
    <name evidence="2" type="ORF">PLBR_LOCUS5401</name>
</gene>
<geneLocation type="mitochondrion" evidence="2"/>
<dbReference type="GO" id="GO:0005737">
    <property type="term" value="C:cytoplasm"/>
    <property type="evidence" value="ECO:0007669"/>
    <property type="project" value="TreeGrafter"/>
</dbReference>
<reference evidence="2 3" key="1">
    <citation type="submission" date="2018-03" db="EMBL/GenBank/DDBJ databases">
        <authorList>
            <person name="Fogelqvist J."/>
        </authorList>
    </citation>
    <scope>NUCLEOTIDE SEQUENCE [LARGE SCALE GENOMIC DNA]</scope>
</reference>
<proteinExistence type="predicted"/>
<dbReference type="SUPFAM" id="SSF69572">
    <property type="entry name" value="Activating enzymes of the ubiquitin-like proteins"/>
    <property type="match status" value="1"/>
</dbReference>
<evidence type="ECO:0000313" key="2">
    <source>
        <dbReference type="EMBL" id="SPQ98186.1"/>
    </source>
</evidence>
<dbReference type="Gene3D" id="3.40.50.720">
    <property type="entry name" value="NAD(P)-binding Rossmann-like Domain"/>
    <property type="match status" value="1"/>
</dbReference>
<dbReference type="InterPro" id="IPR000594">
    <property type="entry name" value="ThiF_NAD_FAD-bd"/>
</dbReference>
<accession>A0A3P3YDC8</accession>
<evidence type="ECO:0000313" key="3">
    <source>
        <dbReference type="Proteomes" id="UP000290189"/>
    </source>
</evidence>
<sequence length="490" mass="53297">MTACSHCASSIRSSWLLSQGVCAHTGRGFSSCLRRSSDAYLTLIIRPYRSESFMLSFAHRASSGSSNSTNANRRVFSTIPPTGGGIVTSTSSPNIWNADRTISSVTSIDKPPTYSVRRVGATSGTTSSTSAKDILKARTPRPTCSSQSRSTMAVDEAANGNLITDEEARLYDRQIRVWGMDAQNRMRRSHVLVCGLNSIHGEVCKNIVLAGVGALTILDHRVVTEDDDVSAYFLCNTDDCGKFRALTMAPRLAELNPNVKIHTVTDALEACAPEFFDQFDVISLSGYGLSTISAVENIARSSSNAPAVFVTEPNNFDAWFAQNLHQHKFVRVTKGEDGADDVHVNDEATFPALAEVFSCPASDVLKAAGRRMKSTAAQFLSIRLIYEFEREQSRWPASTDMDTLMEMRSTLIENERLDSRTFDQTVLRNVAGNWGLESAPSSAIIGGVLGQEILKTITHKDPPLSNFTFLSGMDGSVNNVHVQRSASASP</sequence>
<keyword evidence="2" id="KW-0496">Mitochondrion</keyword>
<organism evidence="2 3">
    <name type="scientific">Plasmodiophora brassicae</name>
    <name type="common">Clubroot disease agent</name>
    <dbReference type="NCBI Taxonomy" id="37360"/>
    <lineage>
        <taxon>Eukaryota</taxon>
        <taxon>Sar</taxon>
        <taxon>Rhizaria</taxon>
        <taxon>Endomyxa</taxon>
        <taxon>Phytomyxea</taxon>
        <taxon>Plasmodiophorida</taxon>
        <taxon>Plasmodiophoridae</taxon>
        <taxon>Plasmodiophora</taxon>
    </lineage>
</organism>
<evidence type="ECO:0000259" key="1">
    <source>
        <dbReference type="Pfam" id="PF00899"/>
    </source>
</evidence>
<dbReference type="PANTHER" id="PTHR10953">
    <property type="entry name" value="UBIQUITIN-ACTIVATING ENZYME E1"/>
    <property type="match status" value="1"/>
</dbReference>
<dbReference type="GO" id="GO:0016925">
    <property type="term" value="P:protein sumoylation"/>
    <property type="evidence" value="ECO:0007669"/>
    <property type="project" value="TreeGrafter"/>
</dbReference>
<dbReference type="InterPro" id="IPR035985">
    <property type="entry name" value="Ubiquitin-activating_enz"/>
</dbReference>
<dbReference type="AlphaFoldDB" id="A0A3P3YDC8"/>